<evidence type="ECO:0000313" key="2">
    <source>
        <dbReference type="Proteomes" id="UP001291309"/>
    </source>
</evidence>
<evidence type="ECO:0000313" key="1">
    <source>
        <dbReference type="EMBL" id="MDY7224905.1"/>
    </source>
</evidence>
<gene>
    <name evidence="1" type="ORF">SYV04_00865</name>
</gene>
<dbReference type="Proteomes" id="UP001291309">
    <property type="component" value="Unassembled WGS sequence"/>
</dbReference>
<sequence>MAGEWKQSFRKIPDSIVRAITDLADDEFQVACVLWVKRSELAEGMYSHLGITLTPKGLKVLDDVLPSPENGKASRINLDGEEIVRKDLPKIEKTATWEAPSWGSYYRTHTMTRSYKAYQREFIPARGHTIAVEVLSERQREQLEWQIKFAVSQVFRRKNTDPDELLFALNLLQENVGDVDVVSTTASYKDFTASVKVDWEILPPGTRDQLVKAFFKGKTPEPAEEKRFFERFQVLKKLDPKNWLRGTSGFLRYFGAQFADDLVVFECLNYGNAAYVMYEDWETLSAKSRLELLKGNEGDFDRVIHIKGWEARIEELVRARRARR</sequence>
<proteinExistence type="predicted"/>
<accession>A0ABU5GYJ0</accession>
<organism evidence="1 2">
    <name type="scientific">Hyalangium rubrum</name>
    <dbReference type="NCBI Taxonomy" id="3103134"/>
    <lineage>
        <taxon>Bacteria</taxon>
        <taxon>Pseudomonadati</taxon>
        <taxon>Myxococcota</taxon>
        <taxon>Myxococcia</taxon>
        <taxon>Myxococcales</taxon>
        <taxon>Cystobacterineae</taxon>
        <taxon>Archangiaceae</taxon>
        <taxon>Hyalangium</taxon>
    </lineage>
</organism>
<dbReference type="RefSeq" id="WP_321543631.1">
    <property type="nucleotide sequence ID" value="NZ_JAXIVS010000001.1"/>
</dbReference>
<name>A0ABU5GYJ0_9BACT</name>
<keyword evidence="2" id="KW-1185">Reference proteome</keyword>
<reference evidence="1 2" key="1">
    <citation type="submission" date="2023-12" db="EMBL/GenBank/DDBJ databases">
        <title>the genome sequence of Hyalangium sp. s54d21.</title>
        <authorList>
            <person name="Zhang X."/>
        </authorList>
    </citation>
    <scope>NUCLEOTIDE SEQUENCE [LARGE SCALE GENOMIC DNA]</scope>
    <source>
        <strain evidence="2">s54d21</strain>
    </source>
</reference>
<dbReference type="EMBL" id="JAXIVS010000001">
    <property type="protein sequence ID" value="MDY7224905.1"/>
    <property type="molecule type" value="Genomic_DNA"/>
</dbReference>
<protein>
    <submittedName>
        <fullName evidence="1">Uncharacterized protein</fullName>
    </submittedName>
</protein>
<comment type="caution">
    <text evidence="1">The sequence shown here is derived from an EMBL/GenBank/DDBJ whole genome shotgun (WGS) entry which is preliminary data.</text>
</comment>